<evidence type="ECO:0000256" key="1">
    <source>
        <dbReference type="ARBA" id="ARBA00022540"/>
    </source>
</evidence>
<dbReference type="InterPro" id="IPR013979">
    <property type="entry name" value="TIF_beta_prop-like"/>
</dbReference>
<dbReference type="GO" id="GO:0022627">
    <property type="term" value="C:cytosolic small ribosomal subunit"/>
    <property type="evidence" value="ECO:0007669"/>
    <property type="project" value="TreeGrafter"/>
</dbReference>
<dbReference type="GO" id="GO:0003743">
    <property type="term" value="F:translation initiation factor activity"/>
    <property type="evidence" value="ECO:0007669"/>
    <property type="project" value="UniProtKB-KW"/>
</dbReference>
<dbReference type="GO" id="GO:0043022">
    <property type="term" value="F:ribosome binding"/>
    <property type="evidence" value="ECO:0007669"/>
    <property type="project" value="TreeGrafter"/>
</dbReference>
<keyword evidence="1" id="KW-0396">Initiation factor</keyword>
<evidence type="ECO:0000256" key="5">
    <source>
        <dbReference type="SAM" id="MobiDB-lite"/>
    </source>
</evidence>
<proteinExistence type="predicted"/>
<dbReference type="Pfam" id="PF08662">
    <property type="entry name" value="eIF2A"/>
    <property type="match status" value="1"/>
</dbReference>
<evidence type="ECO:0000313" key="7">
    <source>
        <dbReference type="EMBL" id="CAD9203672.1"/>
    </source>
</evidence>
<evidence type="ECO:0000256" key="2">
    <source>
        <dbReference type="ARBA" id="ARBA00022574"/>
    </source>
</evidence>
<keyword evidence="3" id="KW-0677">Repeat</keyword>
<feature type="compositionally biased region" description="Polar residues" evidence="5">
    <location>
        <begin position="224"/>
        <end position="233"/>
    </location>
</feature>
<dbReference type="PANTHER" id="PTHR13227:SF0">
    <property type="entry name" value="EUKARYOTIC TRANSLATION INITIATION FACTOR 2A"/>
    <property type="match status" value="1"/>
</dbReference>
<keyword evidence="2" id="KW-0853">WD repeat</keyword>
<dbReference type="GO" id="GO:0000049">
    <property type="term" value="F:tRNA binding"/>
    <property type="evidence" value="ECO:0007669"/>
    <property type="project" value="TreeGrafter"/>
</dbReference>
<feature type="region of interest" description="Disordered" evidence="5">
    <location>
        <begin position="277"/>
        <end position="296"/>
    </location>
</feature>
<feature type="region of interest" description="Disordered" evidence="5">
    <location>
        <begin position="126"/>
        <end position="240"/>
    </location>
</feature>
<sequence length="313" mass="33056">MPAKVLLFDAKCKPVYDMGSGPYGMAAWNPQGRFLALGGFGNLSGDLMFLDKKADSKCKPIANVKARDTVSAQWSPCGRYFLTATTSPRLRVDNGLKVFKYDGTLVQEMKMDVLLDARWIPAPAGVFPDRPQSPRKEGASAAQKPSSLAPVPQASGYVPPHLRGASGGQAPGGTFSLAFDSNDKMRRPGAQKGSALPPGAAPPDSKTASKNAKRRANRKKTLDSDNGSTQGDQDGSAASVDAAATGVADLAVSDAAVSSDPSKKIKNLKKKLAQIQQLKDKRDAEGASSMDPDQLKKIATEDEVRKAILVLEG</sequence>
<dbReference type="InterPro" id="IPR011387">
    <property type="entry name" value="TIF2A"/>
</dbReference>
<evidence type="ECO:0000256" key="4">
    <source>
        <dbReference type="ARBA" id="ARBA00022917"/>
    </source>
</evidence>
<dbReference type="AlphaFoldDB" id="A0A7S1SNQ5"/>
<name>A0A7S1SNQ5_9CHLO</name>
<dbReference type="PANTHER" id="PTHR13227">
    <property type="entry name" value="EUKARYOTIC TRANSLATION INITIATION FACTOR 2A"/>
    <property type="match status" value="1"/>
</dbReference>
<accession>A0A7S1SNQ5</accession>
<evidence type="ECO:0000256" key="3">
    <source>
        <dbReference type="ARBA" id="ARBA00022737"/>
    </source>
</evidence>
<dbReference type="EMBL" id="HBGG01011596">
    <property type="protein sequence ID" value="CAD9203672.1"/>
    <property type="molecule type" value="Transcribed_RNA"/>
</dbReference>
<organism evidence="7">
    <name type="scientific">Tetraselmis chuii</name>
    <dbReference type="NCBI Taxonomy" id="63592"/>
    <lineage>
        <taxon>Eukaryota</taxon>
        <taxon>Viridiplantae</taxon>
        <taxon>Chlorophyta</taxon>
        <taxon>core chlorophytes</taxon>
        <taxon>Chlorodendrophyceae</taxon>
        <taxon>Chlorodendrales</taxon>
        <taxon>Chlorodendraceae</taxon>
        <taxon>Tetraselmis</taxon>
    </lineage>
</organism>
<protein>
    <recommendedName>
        <fullName evidence="6">Translation initiation factor beta propellor-like domain-containing protein</fullName>
    </recommendedName>
</protein>
<reference evidence="7" key="1">
    <citation type="submission" date="2021-01" db="EMBL/GenBank/DDBJ databases">
        <authorList>
            <person name="Corre E."/>
            <person name="Pelletier E."/>
            <person name="Niang G."/>
            <person name="Scheremetjew M."/>
            <person name="Finn R."/>
            <person name="Kale V."/>
            <person name="Holt S."/>
            <person name="Cochrane G."/>
            <person name="Meng A."/>
            <person name="Brown T."/>
            <person name="Cohen L."/>
        </authorList>
    </citation>
    <scope>NUCLEOTIDE SEQUENCE</scope>
    <source>
        <strain evidence="7">PLY429</strain>
    </source>
</reference>
<evidence type="ECO:0000259" key="6">
    <source>
        <dbReference type="Pfam" id="PF08662"/>
    </source>
</evidence>
<feature type="domain" description="Translation initiation factor beta propellor-like" evidence="6">
    <location>
        <begin position="1"/>
        <end position="116"/>
    </location>
</feature>
<dbReference type="GO" id="GO:0003729">
    <property type="term" value="F:mRNA binding"/>
    <property type="evidence" value="ECO:0007669"/>
    <property type="project" value="TreeGrafter"/>
</dbReference>
<gene>
    <name evidence="7" type="ORF">TCHU04912_LOCUS5907</name>
</gene>
<keyword evidence="4" id="KW-0648">Protein biosynthesis</keyword>
<dbReference type="SUPFAM" id="SSF82171">
    <property type="entry name" value="DPP6 N-terminal domain-like"/>
    <property type="match status" value="1"/>
</dbReference>